<gene>
    <name evidence="4" type="ORF">A2172_04715</name>
</gene>
<sequence>MKRILSICLIFVFSFSVAFPFFSKAFSADCSRPADLFSSSYNIRFDVQTDKSVIVEQKVDLKNLSKECFVSEYSVAVNTTKVKNASGEDSIGPISVKAENKDSSTVLTANLNDEVIGVGKMASFKLGYTIENFVQKNGLIWSVVAPMVVTSEKITDYNLVISAPASLGDVFSVLPSPKSQSKTGDKIILEFGKEVLNGQGILASFGTYQQINFKFKIPLKNSQFLTKNFFIPVPPDTEKQQVLINKIDPKPTKTTMDSLGNYIFQYSVGPGRYQEVNIEGIVRVVGESKQFNPAKVFSSEELYNLKKESEFVQVQDRLIQEKAKELKSPRDIYNFVISHLSYDTNAGKSSKIERTGAKVLLQKGMYASNLDYVDLLTALLRAAGYPTREVFGVAISNDASLKPLFVGKPLRSENLHVWAQFYDSKKKTWLDIDPTWGDTSGADYYGKILPDRFSLFFSDSVVGVDNLKNFSITNQSIKSSYSEKNYNFNPKVDVILNTNHPVSGFPIDLEVVLDNKSGVAITDIQLNLELQKLSLLGDKKVSVGVLLPLEKKIIKIKARGGDIFKSSEAVFKVVLEGSAGGSNLEISKENDIKIASLFSFGPRQAFLISIIVLLVFGVLAPRFLKIRE</sequence>
<dbReference type="Pfam" id="PF01841">
    <property type="entry name" value="Transglut_core"/>
    <property type="match status" value="1"/>
</dbReference>
<keyword evidence="1" id="KW-0812">Transmembrane</keyword>
<dbReference type="PANTHER" id="PTHR33490">
    <property type="entry name" value="BLR5614 PROTEIN-RELATED"/>
    <property type="match status" value="1"/>
</dbReference>
<dbReference type="Proteomes" id="UP000176631">
    <property type="component" value="Unassembled WGS sequence"/>
</dbReference>
<evidence type="ECO:0000256" key="2">
    <source>
        <dbReference type="SAM" id="SignalP"/>
    </source>
</evidence>
<feature type="signal peptide" evidence="2">
    <location>
        <begin position="1"/>
        <end position="18"/>
    </location>
</feature>
<dbReference type="PANTHER" id="PTHR33490:SF6">
    <property type="entry name" value="SLL1049 PROTEIN"/>
    <property type="match status" value="1"/>
</dbReference>
<keyword evidence="1" id="KW-1133">Transmembrane helix</keyword>
<evidence type="ECO:0000256" key="1">
    <source>
        <dbReference type="SAM" id="Phobius"/>
    </source>
</evidence>
<keyword evidence="1" id="KW-0472">Membrane</keyword>
<dbReference type="InterPro" id="IPR002931">
    <property type="entry name" value="Transglutaminase-like"/>
</dbReference>
<protein>
    <recommendedName>
        <fullName evidence="3">Transglutaminase-like domain-containing protein</fullName>
    </recommendedName>
</protein>
<feature type="domain" description="Transglutaminase-like" evidence="3">
    <location>
        <begin position="361"/>
        <end position="436"/>
    </location>
</feature>
<keyword evidence="2" id="KW-0732">Signal</keyword>
<dbReference type="STRING" id="1802593.A2172_04715"/>
<dbReference type="SUPFAM" id="SSF54001">
    <property type="entry name" value="Cysteine proteinases"/>
    <property type="match status" value="1"/>
</dbReference>
<evidence type="ECO:0000313" key="4">
    <source>
        <dbReference type="EMBL" id="OGY23487.1"/>
    </source>
</evidence>
<evidence type="ECO:0000313" key="5">
    <source>
        <dbReference type="Proteomes" id="UP000176631"/>
    </source>
</evidence>
<feature type="chain" id="PRO_5009581131" description="Transglutaminase-like domain-containing protein" evidence="2">
    <location>
        <begin position="19"/>
        <end position="628"/>
    </location>
</feature>
<feature type="transmembrane region" description="Helical" evidence="1">
    <location>
        <begin position="605"/>
        <end position="624"/>
    </location>
</feature>
<reference evidence="4 5" key="1">
    <citation type="journal article" date="2016" name="Nat. Commun.">
        <title>Thousands of microbial genomes shed light on interconnected biogeochemical processes in an aquifer system.</title>
        <authorList>
            <person name="Anantharaman K."/>
            <person name="Brown C.T."/>
            <person name="Hug L.A."/>
            <person name="Sharon I."/>
            <person name="Castelle C.J."/>
            <person name="Probst A.J."/>
            <person name="Thomas B.C."/>
            <person name="Singh A."/>
            <person name="Wilkins M.J."/>
            <person name="Karaoz U."/>
            <person name="Brodie E.L."/>
            <person name="Williams K.H."/>
            <person name="Hubbard S.S."/>
            <person name="Banfield J.F."/>
        </authorList>
    </citation>
    <scope>NUCLEOTIDE SEQUENCE [LARGE SCALE GENOMIC DNA]</scope>
</reference>
<dbReference type="EMBL" id="MHCP01000025">
    <property type="protein sequence ID" value="OGY23487.1"/>
    <property type="molecule type" value="Genomic_DNA"/>
</dbReference>
<dbReference type="Gene3D" id="3.10.620.30">
    <property type="match status" value="1"/>
</dbReference>
<name>A0A1G1W803_9BACT</name>
<dbReference type="AlphaFoldDB" id="A0A1G1W803"/>
<evidence type="ECO:0000259" key="3">
    <source>
        <dbReference type="SMART" id="SM00460"/>
    </source>
</evidence>
<dbReference type="InterPro" id="IPR038765">
    <property type="entry name" value="Papain-like_cys_pep_sf"/>
</dbReference>
<dbReference type="SMART" id="SM00460">
    <property type="entry name" value="TGc"/>
    <property type="match status" value="1"/>
</dbReference>
<organism evidence="4 5">
    <name type="scientific">Candidatus Woykebacteria bacterium RBG_13_40_15</name>
    <dbReference type="NCBI Taxonomy" id="1802593"/>
    <lineage>
        <taxon>Bacteria</taxon>
        <taxon>Candidatus Woykeibacteriota</taxon>
    </lineage>
</organism>
<proteinExistence type="predicted"/>
<accession>A0A1G1W803</accession>
<comment type="caution">
    <text evidence="4">The sequence shown here is derived from an EMBL/GenBank/DDBJ whole genome shotgun (WGS) entry which is preliminary data.</text>
</comment>